<feature type="compositionally biased region" description="Low complexity" evidence="1">
    <location>
        <begin position="7"/>
        <end position="29"/>
    </location>
</feature>
<feature type="compositionally biased region" description="Basic residues" evidence="1">
    <location>
        <begin position="46"/>
        <end position="55"/>
    </location>
</feature>
<reference evidence="2 3" key="1">
    <citation type="submission" date="2019-08" db="EMBL/GenBank/DDBJ databases">
        <title>A chromosome-level genome assembly, high-density linkage maps, and genome scans reveal the genomic architecture of hybrid incompatibilities underlying speciation via character displacement in darters (Percidae: Etheostominae).</title>
        <authorList>
            <person name="Moran R.L."/>
            <person name="Catchen J.M."/>
            <person name="Fuller R.C."/>
        </authorList>
    </citation>
    <scope>NUCLEOTIDE SEQUENCE [LARGE SCALE GENOMIC DNA]</scope>
    <source>
        <strain evidence="2">EspeVRDwgs_2016</strain>
        <tissue evidence="2">Muscle</tissue>
    </source>
</reference>
<dbReference type="EMBL" id="VOFY01000758">
    <property type="protein sequence ID" value="KAA8578378.1"/>
    <property type="molecule type" value="Genomic_DNA"/>
</dbReference>
<dbReference type="AlphaFoldDB" id="A0A5J5CA74"/>
<feature type="region of interest" description="Disordered" evidence="1">
    <location>
        <begin position="1"/>
        <end position="29"/>
    </location>
</feature>
<comment type="caution">
    <text evidence="2">The sequence shown here is derived from an EMBL/GenBank/DDBJ whole genome shotgun (WGS) entry which is preliminary data.</text>
</comment>
<accession>A0A5J5CA74</accession>
<proteinExistence type="predicted"/>
<keyword evidence="3" id="KW-1185">Reference proteome</keyword>
<evidence type="ECO:0000313" key="3">
    <source>
        <dbReference type="Proteomes" id="UP000327493"/>
    </source>
</evidence>
<dbReference type="Proteomes" id="UP000327493">
    <property type="component" value="Unassembled WGS sequence"/>
</dbReference>
<gene>
    <name evidence="2" type="ORF">FQN60_001083</name>
</gene>
<sequence>MLEKTGPASTSPRSASSSSRVRPSPPTISTASLRLCEYSTCSTFKVGRHRMHSKQKSPIPARSSAHVSSPG</sequence>
<name>A0A5J5CA74_9PERO</name>
<evidence type="ECO:0000313" key="2">
    <source>
        <dbReference type="EMBL" id="KAA8578378.1"/>
    </source>
</evidence>
<evidence type="ECO:0000256" key="1">
    <source>
        <dbReference type="SAM" id="MobiDB-lite"/>
    </source>
</evidence>
<protein>
    <submittedName>
        <fullName evidence="2">Uncharacterized protein</fullName>
    </submittedName>
</protein>
<feature type="region of interest" description="Disordered" evidence="1">
    <location>
        <begin position="46"/>
        <end position="71"/>
    </location>
</feature>
<organism evidence="2 3">
    <name type="scientific">Etheostoma spectabile</name>
    <name type="common">orangethroat darter</name>
    <dbReference type="NCBI Taxonomy" id="54343"/>
    <lineage>
        <taxon>Eukaryota</taxon>
        <taxon>Metazoa</taxon>
        <taxon>Chordata</taxon>
        <taxon>Craniata</taxon>
        <taxon>Vertebrata</taxon>
        <taxon>Euteleostomi</taxon>
        <taxon>Actinopterygii</taxon>
        <taxon>Neopterygii</taxon>
        <taxon>Teleostei</taxon>
        <taxon>Neoteleostei</taxon>
        <taxon>Acanthomorphata</taxon>
        <taxon>Eupercaria</taxon>
        <taxon>Perciformes</taxon>
        <taxon>Percoidei</taxon>
        <taxon>Percidae</taxon>
        <taxon>Etheostomatinae</taxon>
        <taxon>Etheostoma</taxon>
    </lineage>
</organism>